<evidence type="ECO:0000256" key="3">
    <source>
        <dbReference type="ARBA" id="ARBA00022989"/>
    </source>
</evidence>
<feature type="transmembrane region" description="Helical" evidence="5">
    <location>
        <begin position="102"/>
        <end position="129"/>
    </location>
</feature>
<keyword evidence="5" id="KW-1003">Cell membrane</keyword>
<evidence type="ECO:0000256" key="5">
    <source>
        <dbReference type="HAMAP-Rule" id="MF_00902"/>
    </source>
</evidence>
<gene>
    <name evidence="5 6" type="primary">tatC</name>
    <name evidence="6" type="ORF">P4S50_09275</name>
</gene>
<comment type="function">
    <text evidence="5">Part of the twin-arginine translocation (Tat) system that transports large folded proteins containing a characteristic twin-arginine motif in their signal peptide across membranes.</text>
</comment>
<keyword evidence="5" id="KW-0813">Transport</keyword>
<keyword evidence="4 5" id="KW-0472">Membrane</keyword>
<organism evidence="6 7">
    <name type="scientific">Tepidibacter hydrothermalis</name>
    <dbReference type="NCBI Taxonomy" id="3036126"/>
    <lineage>
        <taxon>Bacteria</taxon>
        <taxon>Bacillati</taxon>
        <taxon>Bacillota</taxon>
        <taxon>Clostridia</taxon>
        <taxon>Peptostreptococcales</taxon>
        <taxon>Peptostreptococcaceae</taxon>
        <taxon>Tepidibacter</taxon>
    </lineage>
</organism>
<keyword evidence="7" id="KW-1185">Reference proteome</keyword>
<dbReference type="RefSeq" id="WP_277734576.1">
    <property type="nucleotide sequence ID" value="NZ_CP120733.1"/>
</dbReference>
<evidence type="ECO:0000313" key="7">
    <source>
        <dbReference type="Proteomes" id="UP001222800"/>
    </source>
</evidence>
<dbReference type="Pfam" id="PF00902">
    <property type="entry name" value="TatC"/>
    <property type="match status" value="1"/>
</dbReference>
<dbReference type="PRINTS" id="PR01840">
    <property type="entry name" value="TATCFAMILY"/>
</dbReference>
<dbReference type="NCBIfam" id="TIGR00945">
    <property type="entry name" value="tatC"/>
    <property type="match status" value="1"/>
</dbReference>
<comment type="subunit">
    <text evidence="5">Forms a complex with TatA.</text>
</comment>
<accession>A0ABY8EH63</accession>
<name>A0ABY8EH63_9FIRM</name>
<keyword evidence="5" id="KW-0653">Protein transport</keyword>
<feature type="transmembrane region" description="Helical" evidence="5">
    <location>
        <begin position="190"/>
        <end position="206"/>
    </location>
</feature>
<evidence type="ECO:0000256" key="2">
    <source>
        <dbReference type="ARBA" id="ARBA00022692"/>
    </source>
</evidence>
<dbReference type="PANTHER" id="PTHR30371">
    <property type="entry name" value="SEC-INDEPENDENT PROTEIN TRANSLOCASE PROTEIN TATC"/>
    <property type="match status" value="1"/>
</dbReference>
<evidence type="ECO:0000313" key="6">
    <source>
        <dbReference type="EMBL" id="WFD12258.1"/>
    </source>
</evidence>
<dbReference type="EMBL" id="CP120733">
    <property type="protein sequence ID" value="WFD12258.1"/>
    <property type="molecule type" value="Genomic_DNA"/>
</dbReference>
<comment type="subcellular location">
    <subcellularLocation>
        <location evidence="5">Cell membrane</location>
        <topology evidence="5">Multi-pass membrane protein</topology>
    </subcellularLocation>
    <subcellularLocation>
        <location evidence="1">Membrane</location>
        <topology evidence="1">Multi-pass membrane protein</topology>
    </subcellularLocation>
</comment>
<feature type="transmembrane region" description="Helical" evidence="5">
    <location>
        <begin position="212"/>
        <end position="231"/>
    </location>
</feature>
<feature type="transmembrane region" description="Helical" evidence="5">
    <location>
        <begin position="149"/>
        <end position="178"/>
    </location>
</feature>
<feature type="transmembrane region" description="Helical" evidence="5">
    <location>
        <begin position="69"/>
        <end position="90"/>
    </location>
</feature>
<dbReference type="PANTHER" id="PTHR30371:SF0">
    <property type="entry name" value="SEC-INDEPENDENT PROTEIN TRANSLOCASE PROTEIN TATC, CHLOROPLASTIC-RELATED"/>
    <property type="match status" value="1"/>
</dbReference>
<comment type="similarity">
    <text evidence="5">Belongs to the TatC family.</text>
</comment>
<dbReference type="InterPro" id="IPR002033">
    <property type="entry name" value="TatC"/>
</dbReference>
<evidence type="ECO:0000256" key="4">
    <source>
        <dbReference type="ARBA" id="ARBA00023136"/>
    </source>
</evidence>
<evidence type="ECO:0000256" key="1">
    <source>
        <dbReference type="ARBA" id="ARBA00004141"/>
    </source>
</evidence>
<keyword evidence="5" id="KW-0811">Translocation</keyword>
<feature type="transmembrane region" description="Helical" evidence="5">
    <location>
        <begin position="20"/>
        <end position="42"/>
    </location>
</feature>
<sequence length="247" mass="28056">MSNEFEMTIIEHLDELRKRLIICIVFTLIFSSVAYVKSASIIELLKLPLGDIDLVFITPIEGFLTKLKVAVFGGMLLSSPVMFLQTLLFISPAMYKREKVFLFLSLPFIISLFFGGIYFCFSFILPTTLKFLMSFSNDSMQPMLSVNKYFSFVIMMTLSIGLIFELPLVMLLLSKFGIINYEMLAKKRKYAVLAIVVITAILTPTPDAFTLLAVSLPLVVLFELSLGLMYLNNKIIGKRRAKDEQDY</sequence>
<keyword evidence="3 5" id="KW-1133">Transmembrane helix</keyword>
<dbReference type="Proteomes" id="UP001222800">
    <property type="component" value="Chromosome"/>
</dbReference>
<proteinExistence type="inferred from homology"/>
<protein>
    <recommendedName>
        <fullName evidence="5">Sec-independent protein translocase protein TatC</fullName>
    </recommendedName>
</protein>
<reference evidence="6 7" key="1">
    <citation type="submission" date="2023-03" db="EMBL/GenBank/DDBJ databases">
        <title>Complete genome sequence of Tepidibacter sp. SWIR-1, isolated from a deep-sea hydrothermal vent.</title>
        <authorList>
            <person name="Li X."/>
        </authorList>
    </citation>
    <scope>NUCLEOTIDE SEQUENCE [LARGE SCALE GENOMIC DNA]</scope>
    <source>
        <strain evidence="6 7">SWIR-1</strain>
    </source>
</reference>
<keyword evidence="2 5" id="KW-0812">Transmembrane</keyword>
<dbReference type="HAMAP" id="MF_00902">
    <property type="entry name" value="TatC"/>
    <property type="match status" value="1"/>
</dbReference>